<name>A0A0J7MMR2_LASNI</name>
<dbReference type="PANTHER" id="PTHR47331">
    <property type="entry name" value="PHD-TYPE DOMAIN-CONTAINING PROTEIN"/>
    <property type="match status" value="1"/>
</dbReference>
<sequence>MRGFIARRGRISVMYSDNGTNFTGLNKALKQLDWTTIESEFRVNEIRWKFNPPSAPWWGGFWERLIGILKDLLRKNLGRSSLSCEELQTLLCECESVMNNRPLTYMSEEQELKTLTPSMFLQDLPLNDVPDLDQIEKTNIVKRWRHVQKVRENLKQRFRREYLGFLRSSVTKREDKINVGDIVLIGTDDKRRLHWLLGRVLELFPGKDGIIRLVKLRTQK</sequence>
<proteinExistence type="predicted"/>
<dbReference type="GO" id="GO:0003676">
    <property type="term" value="F:nucleic acid binding"/>
    <property type="evidence" value="ECO:0007669"/>
    <property type="project" value="InterPro"/>
</dbReference>
<protein>
    <submittedName>
        <fullName evidence="2">Bel12-ag transposon polyprotein</fullName>
    </submittedName>
</protein>
<reference evidence="2 3" key="1">
    <citation type="submission" date="2015-04" db="EMBL/GenBank/DDBJ databases">
        <title>Lasius niger genome sequencing.</title>
        <authorList>
            <person name="Konorov E.A."/>
            <person name="Nikitin M.A."/>
            <person name="Kirill M.V."/>
            <person name="Chang P."/>
        </authorList>
    </citation>
    <scope>NUCLEOTIDE SEQUENCE [LARGE SCALE GENOMIC DNA]</scope>
    <source>
        <tissue evidence="2">Whole</tissue>
    </source>
</reference>
<evidence type="ECO:0000259" key="1">
    <source>
        <dbReference type="PROSITE" id="PS50994"/>
    </source>
</evidence>
<dbReference type="InterPro" id="IPR040676">
    <property type="entry name" value="DUF5641"/>
</dbReference>
<dbReference type="GO" id="GO:0015074">
    <property type="term" value="P:DNA integration"/>
    <property type="evidence" value="ECO:0007669"/>
    <property type="project" value="InterPro"/>
</dbReference>
<feature type="domain" description="Integrase catalytic" evidence="1">
    <location>
        <begin position="1"/>
        <end position="125"/>
    </location>
</feature>
<evidence type="ECO:0000313" key="2">
    <source>
        <dbReference type="EMBL" id="KMQ81890.1"/>
    </source>
</evidence>
<dbReference type="Gene3D" id="3.30.420.10">
    <property type="entry name" value="Ribonuclease H-like superfamily/Ribonuclease H"/>
    <property type="match status" value="1"/>
</dbReference>
<dbReference type="OrthoDB" id="7695048at2759"/>
<dbReference type="PaxDb" id="67767-A0A0J7MMR2"/>
<dbReference type="AlphaFoldDB" id="A0A0J7MMR2"/>
<organism evidence="2 3">
    <name type="scientific">Lasius niger</name>
    <name type="common">Black garden ant</name>
    <dbReference type="NCBI Taxonomy" id="67767"/>
    <lineage>
        <taxon>Eukaryota</taxon>
        <taxon>Metazoa</taxon>
        <taxon>Ecdysozoa</taxon>
        <taxon>Arthropoda</taxon>
        <taxon>Hexapoda</taxon>
        <taxon>Insecta</taxon>
        <taxon>Pterygota</taxon>
        <taxon>Neoptera</taxon>
        <taxon>Endopterygota</taxon>
        <taxon>Hymenoptera</taxon>
        <taxon>Apocrita</taxon>
        <taxon>Aculeata</taxon>
        <taxon>Formicoidea</taxon>
        <taxon>Formicidae</taxon>
        <taxon>Formicinae</taxon>
        <taxon>Lasius</taxon>
        <taxon>Lasius</taxon>
    </lineage>
</organism>
<gene>
    <name evidence="2" type="ORF">RF55_24856</name>
</gene>
<evidence type="ECO:0000313" key="3">
    <source>
        <dbReference type="Proteomes" id="UP000036403"/>
    </source>
</evidence>
<dbReference type="STRING" id="67767.A0A0J7MMR2"/>
<dbReference type="PANTHER" id="PTHR47331:SF1">
    <property type="entry name" value="GAG-LIKE PROTEIN"/>
    <property type="match status" value="1"/>
</dbReference>
<dbReference type="PROSITE" id="PS50994">
    <property type="entry name" value="INTEGRASE"/>
    <property type="match status" value="1"/>
</dbReference>
<comment type="caution">
    <text evidence="2">The sequence shown here is derived from an EMBL/GenBank/DDBJ whole genome shotgun (WGS) entry which is preliminary data.</text>
</comment>
<dbReference type="EMBL" id="LBMM01030554">
    <property type="protein sequence ID" value="KMQ81890.1"/>
    <property type="molecule type" value="Genomic_DNA"/>
</dbReference>
<dbReference type="InterPro" id="IPR012337">
    <property type="entry name" value="RNaseH-like_sf"/>
</dbReference>
<dbReference type="Pfam" id="PF18701">
    <property type="entry name" value="DUF5641"/>
    <property type="match status" value="1"/>
</dbReference>
<dbReference type="InterPro" id="IPR001584">
    <property type="entry name" value="Integrase_cat-core"/>
</dbReference>
<feature type="non-terminal residue" evidence="2">
    <location>
        <position position="220"/>
    </location>
</feature>
<dbReference type="SUPFAM" id="SSF53098">
    <property type="entry name" value="Ribonuclease H-like"/>
    <property type="match status" value="1"/>
</dbReference>
<keyword evidence="3" id="KW-1185">Reference proteome</keyword>
<dbReference type="Proteomes" id="UP000036403">
    <property type="component" value="Unassembled WGS sequence"/>
</dbReference>
<accession>A0A0J7MMR2</accession>
<dbReference type="InterPro" id="IPR036397">
    <property type="entry name" value="RNaseH_sf"/>
</dbReference>